<accession>A0A076GE49</accession>
<reference evidence="1" key="1">
    <citation type="submission" date="2014-05" db="EMBL/GenBank/DDBJ databases">
        <authorList>
            <person name="Pacey E."/>
            <person name="Bowman C.A."/>
            <person name="Russell D.A."/>
            <person name="Pope W.H."/>
            <person name="Jacobs-Sera D."/>
            <person name="Hendrix R.W."/>
            <person name="Hatfull G.F."/>
        </authorList>
    </citation>
    <scope>NUCLEOTIDE SEQUENCE [LARGE SCALE GENOMIC DNA]</scope>
</reference>
<protein>
    <submittedName>
        <fullName evidence="1">Uncharacterized protein</fullName>
    </submittedName>
</protein>
<dbReference type="EMBL" id="KJ829260">
    <property type="protein sequence ID" value="AII28280.1"/>
    <property type="molecule type" value="Genomic_DNA"/>
</dbReference>
<dbReference type="Proteomes" id="UP000028668">
    <property type="component" value="Segment"/>
</dbReference>
<name>A0A076GE49_BPMCO</name>
<proteinExistence type="predicted"/>
<evidence type="ECO:0000313" key="2">
    <source>
        <dbReference type="Proteomes" id="UP000028668"/>
    </source>
</evidence>
<sequence>MKVWFQGRYIDVAVTVVEGDDGVPYVYVDVPDGPDGGGEPLPAAA</sequence>
<gene>
    <name evidence="1" type="primary">41</name>
    <name evidence="1" type="ORF">PBI_YUNGJAMAL_41</name>
</gene>
<organism evidence="1 2">
    <name type="scientific">Mycobacterium phage YungJamal</name>
    <dbReference type="NCBI Taxonomy" id="1505226"/>
    <lineage>
        <taxon>Viruses</taxon>
        <taxon>Duplodnaviria</taxon>
        <taxon>Heunggongvirae</taxon>
        <taxon>Uroviricota</taxon>
        <taxon>Caudoviricetes</taxon>
        <taxon>Corndogvirus</taxon>
        <taxon>Mycobacterium phage Corndog</taxon>
    </lineage>
</organism>
<evidence type="ECO:0000313" key="1">
    <source>
        <dbReference type="EMBL" id="AII28280.1"/>
    </source>
</evidence>